<keyword evidence="1" id="KW-0812">Transmembrane</keyword>
<dbReference type="AlphaFoldDB" id="A0A5E4LUK4"/>
<name>A0A5E4LUK4_9ARCH</name>
<evidence type="ECO:0000313" key="2">
    <source>
        <dbReference type="EMBL" id="VVC04748.1"/>
    </source>
</evidence>
<gene>
    <name evidence="2" type="ORF">LFW2832_01092</name>
</gene>
<dbReference type="EMBL" id="CABMJJ010000010">
    <property type="protein sequence ID" value="VVC04748.1"/>
    <property type="molecule type" value="Genomic_DNA"/>
</dbReference>
<evidence type="ECO:0000256" key="1">
    <source>
        <dbReference type="SAM" id="Phobius"/>
    </source>
</evidence>
<protein>
    <submittedName>
        <fullName evidence="2">Uncharacterized protein</fullName>
    </submittedName>
</protein>
<proteinExistence type="predicted"/>
<feature type="transmembrane region" description="Helical" evidence="1">
    <location>
        <begin position="109"/>
        <end position="128"/>
    </location>
</feature>
<evidence type="ECO:0000313" key="3">
    <source>
        <dbReference type="Proteomes" id="UP000789941"/>
    </source>
</evidence>
<sequence>MEEPKKSDLKTVSDAMQLTQIALDGYDDLFSDFDPSPYATRLLSEDFLKELHRRYAEKKKGEFIINFTLPRAVHSEKIDNIVRKRIKDYFKQELKNIERIRKEKVTHGALRVFIGLLLSISLFFIPQLEKEPLLILFSVLIWYALWSGFERLFESSRHLQRKMAFYEKFIKAEYNFVTEEDVMGIIQKLQDYPSDPTSGVQRPPGSF</sequence>
<comment type="caution">
    <text evidence="2">The sequence shown here is derived from an EMBL/GenBank/DDBJ whole genome shotgun (WGS) entry which is preliminary data.</text>
</comment>
<feature type="transmembrane region" description="Helical" evidence="1">
    <location>
        <begin position="134"/>
        <end position="153"/>
    </location>
</feature>
<organism evidence="2 3">
    <name type="scientific">Candidatus Bilamarchaeum dharawalense</name>
    <dbReference type="NCBI Taxonomy" id="2885759"/>
    <lineage>
        <taxon>Archaea</taxon>
        <taxon>Candidatus Micrarchaeota</taxon>
        <taxon>Candidatus Micrarchaeia</taxon>
        <taxon>Candidatus Anstonellales</taxon>
        <taxon>Candidatus Bilamarchaeaceae</taxon>
        <taxon>Candidatus Bilamarchaeum</taxon>
    </lineage>
</organism>
<reference evidence="2 3" key="1">
    <citation type="submission" date="2019-08" db="EMBL/GenBank/DDBJ databases">
        <authorList>
            <person name="Vazquez-Campos X."/>
        </authorList>
    </citation>
    <scope>NUCLEOTIDE SEQUENCE [LARGE SCALE GENOMIC DNA]</scope>
    <source>
        <strain evidence="2">LFW-283_2</strain>
    </source>
</reference>
<keyword evidence="1" id="KW-0472">Membrane</keyword>
<accession>A0A5E4LUK4</accession>
<keyword evidence="1" id="KW-1133">Transmembrane helix</keyword>
<dbReference type="Proteomes" id="UP000789941">
    <property type="component" value="Unassembled WGS sequence"/>
</dbReference>